<evidence type="ECO:0000313" key="5">
    <source>
        <dbReference type="EMBL" id="CAF4167290.1"/>
    </source>
</evidence>
<dbReference type="Gene3D" id="3.80.10.10">
    <property type="entry name" value="Ribonuclease Inhibitor"/>
    <property type="match status" value="1"/>
</dbReference>
<dbReference type="Pfam" id="PF13516">
    <property type="entry name" value="LRR_6"/>
    <property type="match status" value="2"/>
</dbReference>
<evidence type="ECO:0000256" key="2">
    <source>
        <dbReference type="ARBA" id="ARBA00022490"/>
    </source>
</evidence>
<dbReference type="Proteomes" id="UP000682733">
    <property type="component" value="Unassembled WGS sequence"/>
</dbReference>
<accession>A0A8S2RI07</accession>
<keyword evidence="2" id="KW-0963">Cytoplasm</keyword>
<evidence type="ECO:0000256" key="3">
    <source>
        <dbReference type="ARBA" id="ARBA00023212"/>
    </source>
</evidence>
<proteinExistence type="predicted"/>
<name>A0A8S2RI07_9BILA</name>
<keyword evidence="3" id="KW-0206">Cytoskeleton</keyword>
<dbReference type="InterPro" id="IPR032675">
    <property type="entry name" value="LRR_dom_sf"/>
</dbReference>
<evidence type="ECO:0000313" key="4">
    <source>
        <dbReference type="EMBL" id="CAF1357085.1"/>
    </source>
</evidence>
<sequence>MTQLSSLALCMELSDFNDRTAQNTSEIITIIVVNGGGEALAKALKVNNTLTRLVLRNNQISDRGAEALAEALKVNNTLTRLVLGSNRIFDRGGEALAEALK</sequence>
<dbReference type="GO" id="GO:0005856">
    <property type="term" value="C:cytoskeleton"/>
    <property type="evidence" value="ECO:0007669"/>
    <property type="project" value="UniProtKB-SubCell"/>
</dbReference>
<feature type="non-terminal residue" evidence="5">
    <location>
        <position position="101"/>
    </location>
</feature>
<comment type="caution">
    <text evidence="5">The sequence shown here is derived from an EMBL/GenBank/DDBJ whole genome shotgun (WGS) entry which is preliminary data.</text>
</comment>
<dbReference type="EMBL" id="CAJOBA010044689">
    <property type="protein sequence ID" value="CAF4167290.1"/>
    <property type="molecule type" value="Genomic_DNA"/>
</dbReference>
<dbReference type="SMART" id="SM00368">
    <property type="entry name" value="LRR_RI"/>
    <property type="match status" value="2"/>
</dbReference>
<reference evidence="5" key="1">
    <citation type="submission" date="2021-02" db="EMBL/GenBank/DDBJ databases">
        <authorList>
            <person name="Nowell W R."/>
        </authorList>
    </citation>
    <scope>NUCLEOTIDE SEQUENCE</scope>
</reference>
<dbReference type="PANTHER" id="PTHR24107:SF2">
    <property type="entry name" value="NLR FAMILY CARD DOMAIN CONTAINING 3"/>
    <property type="match status" value="1"/>
</dbReference>
<dbReference type="PANTHER" id="PTHR24107">
    <property type="entry name" value="YNEIN REGULATORY COMPLEX SUBUNIT 5"/>
    <property type="match status" value="1"/>
</dbReference>
<dbReference type="AlphaFoldDB" id="A0A8S2RI07"/>
<evidence type="ECO:0000313" key="6">
    <source>
        <dbReference type="Proteomes" id="UP000682733"/>
    </source>
</evidence>
<comment type="subcellular location">
    <subcellularLocation>
        <location evidence="1">Cytoplasm</location>
        <location evidence="1">Cytoskeleton</location>
    </subcellularLocation>
</comment>
<gene>
    <name evidence="4" type="ORF">OVA965_LOCUS31064</name>
    <name evidence="5" type="ORF">TMI583_LOCUS31883</name>
</gene>
<organism evidence="5 6">
    <name type="scientific">Didymodactylos carnosus</name>
    <dbReference type="NCBI Taxonomy" id="1234261"/>
    <lineage>
        <taxon>Eukaryota</taxon>
        <taxon>Metazoa</taxon>
        <taxon>Spiralia</taxon>
        <taxon>Gnathifera</taxon>
        <taxon>Rotifera</taxon>
        <taxon>Eurotatoria</taxon>
        <taxon>Bdelloidea</taxon>
        <taxon>Philodinida</taxon>
        <taxon>Philodinidae</taxon>
        <taxon>Didymodactylos</taxon>
    </lineage>
</organism>
<dbReference type="EMBL" id="CAJNOK010023043">
    <property type="protein sequence ID" value="CAF1357085.1"/>
    <property type="molecule type" value="Genomic_DNA"/>
</dbReference>
<dbReference type="InterPro" id="IPR052410">
    <property type="entry name" value="DRC5"/>
</dbReference>
<dbReference type="SUPFAM" id="SSF52047">
    <property type="entry name" value="RNI-like"/>
    <property type="match status" value="1"/>
</dbReference>
<dbReference type="Proteomes" id="UP000677228">
    <property type="component" value="Unassembled WGS sequence"/>
</dbReference>
<evidence type="ECO:0000256" key="1">
    <source>
        <dbReference type="ARBA" id="ARBA00004245"/>
    </source>
</evidence>
<dbReference type="InterPro" id="IPR001611">
    <property type="entry name" value="Leu-rich_rpt"/>
</dbReference>
<protein>
    <submittedName>
        <fullName evidence="5">Uncharacterized protein</fullName>
    </submittedName>
</protein>